<organism evidence="6 7">
    <name type="scientific">Mesorhabditis belari</name>
    <dbReference type="NCBI Taxonomy" id="2138241"/>
    <lineage>
        <taxon>Eukaryota</taxon>
        <taxon>Metazoa</taxon>
        <taxon>Ecdysozoa</taxon>
        <taxon>Nematoda</taxon>
        <taxon>Chromadorea</taxon>
        <taxon>Rhabditida</taxon>
        <taxon>Rhabditina</taxon>
        <taxon>Rhabditomorpha</taxon>
        <taxon>Rhabditoidea</taxon>
        <taxon>Rhabditidae</taxon>
        <taxon>Mesorhabditinae</taxon>
        <taxon>Mesorhabditis</taxon>
    </lineage>
</organism>
<dbReference type="PANTHER" id="PTHR43918:SF15">
    <property type="entry name" value="CARBOXYLIC ESTER HYDROLASE"/>
    <property type="match status" value="1"/>
</dbReference>
<dbReference type="WBParaSite" id="MBELARI_LOCUS21138.1">
    <property type="protein sequence ID" value="MBELARI_LOCUS21138.1"/>
    <property type="gene ID" value="MBELARI_LOCUS21138"/>
</dbReference>
<dbReference type="Pfam" id="PF00135">
    <property type="entry name" value="COesterase"/>
    <property type="match status" value="1"/>
</dbReference>
<feature type="domain" description="Carboxylesterase type B" evidence="5">
    <location>
        <begin position="2"/>
        <end position="204"/>
    </location>
</feature>
<dbReference type="InterPro" id="IPR000997">
    <property type="entry name" value="Cholinesterase"/>
</dbReference>
<dbReference type="GO" id="GO:0019695">
    <property type="term" value="P:choline metabolic process"/>
    <property type="evidence" value="ECO:0007669"/>
    <property type="project" value="TreeGrafter"/>
</dbReference>
<dbReference type="Gene3D" id="3.40.50.1820">
    <property type="entry name" value="alpha/beta hydrolase"/>
    <property type="match status" value="1"/>
</dbReference>
<accession>A0AAF3F3K9</accession>
<evidence type="ECO:0000256" key="3">
    <source>
        <dbReference type="ARBA" id="ARBA00022801"/>
    </source>
</evidence>
<dbReference type="GO" id="GO:0005886">
    <property type="term" value="C:plasma membrane"/>
    <property type="evidence" value="ECO:0007669"/>
    <property type="project" value="TreeGrafter"/>
</dbReference>
<keyword evidence="4" id="KW-1015">Disulfide bond</keyword>
<dbReference type="AlphaFoldDB" id="A0AAF3F3K9"/>
<keyword evidence="2" id="KW-0719">Serine esterase</keyword>
<evidence type="ECO:0000313" key="6">
    <source>
        <dbReference type="Proteomes" id="UP000887575"/>
    </source>
</evidence>
<dbReference type="GO" id="GO:0005615">
    <property type="term" value="C:extracellular space"/>
    <property type="evidence" value="ECO:0007669"/>
    <property type="project" value="TreeGrafter"/>
</dbReference>
<reference evidence="7" key="1">
    <citation type="submission" date="2024-02" db="UniProtKB">
        <authorList>
            <consortium name="WormBaseParasite"/>
        </authorList>
    </citation>
    <scope>IDENTIFICATION</scope>
</reference>
<dbReference type="GO" id="GO:0006581">
    <property type="term" value="P:acetylcholine catabolic process"/>
    <property type="evidence" value="ECO:0007669"/>
    <property type="project" value="TreeGrafter"/>
</dbReference>
<dbReference type="InterPro" id="IPR002018">
    <property type="entry name" value="CarbesteraseB"/>
</dbReference>
<evidence type="ECO:0000313" key="7">
    <source>
        <dbReference type="WBParaSite" id="MBELARI_LOCUS21138.1"/>
    </source>
</evidence>
<dbReference type="Proteomes" id="UP000887575">
    <property type="component" value="Unassembled WGS sequence"/>
</dbReference>
<name>A0AAF3F3K9_9BILA</name>
<dbReference type="GO" id="GO:0003990">
    <property type="term" value="F:acetylcholinesterase activity"/>
    <property type="evidence" value="ECO:0007669"/>
    <property type="project" value="TreeGrafter"/>
</dbReference>
<dbReference type="PANTHER" id="PTHR43918">
    <property type="entry name" value="ACETYLCHOLINESTERASE"/>
    <property type="match status" value="1"/>
</dbReference>
<evidence type="ECO:0000256" key="1">
    <source>
        <dbReference type="ARBA" id="ARBA00005964"/>
    </source>
</evidence>
<dbReference type="SUPFAM" id="SSF53474">
    <property type="entry name" value="alpha/beta-Hydrolases"/>
    <property type="match status" value="1"/>
</dbReference>
<protein>
    <recommendedName>
        <fullName evidence="5">Carboxylesterase type B domain-containing protein</fullName>
    </recommendedName>
</protein>
<evidence type="ECO:0000259" key="5">
    <source>
        <dbReference type="Pfam" id="PF00135"/>
    </source>
</evidence>
<sequence>MGTVADEGTYWLPYFLFERKYGFAYNHTISAEDPQNKARIDRVQYKNSIDAFLPYFGNSALVQHSLMHAYNDVSQSDNEMERLRDGVARFLGDYFFTCGVVEFADVLADHIYGPVYMYYFTMRSSANPWPRWMGVMHGYEIEYVFGQPLRKPILYAHDRLQIEQKFSETVMQMWIDFSNTGMPAYYWPKYNRVEKRSLVLSEEIVHGVHRIREDLHGSHCRLLAEARAIVGQVPLNGVECRSRRTGPQAVTASSITSKTSFLLLFISLLLALLK</sequence>
<dbReference type="InterPro" id="IPR050654">
    <property type="entry name" value="AChE-related_enzymes"/>
</dbReference>
<dbReference type="PRINTS" id="PR00878">
    <property type="entry name" value="CHOLNESTRASE"/>
</dbReference>
<comment type="similarity">
    <text evidence="1">Belongs to the type-B carboxylesterase/lipase family.</text>
</comment>
<evidence type="ECO:0000256" key="2">
    <source>
        <dbReference type="ARBA" id="ARBA00022487"/>
    </source>
</evidence>
<dbReference type="InterPro" id="IPR029058">
    <property type="entry name" value="AB_hydrolase_fold"/>
</dbReference>
<proteinExistence type="inferred from homology"/>
<keyword evidence="3" id="KW-0378">Hydrolase</keyword>
<evidence type="ECO:0000256" key="4">
    <source>
        <dbReference type="ARBA" id="ARBA00023157"/>
    </source>
</evidence>
<keyword evidence="6" id="KW-1185">Reference proteome</keyword>